<dbReference type="PANTHER" id="PTHR23091">
    <property type="entry name" value="N-TERMINAL ACETYLTRANSFERASE"/>
    <property type="match status" value="1"/>
</dbReference>
<evidence type="ECO:0000256" key="2">
    <source>
        <dbReference type="ARBA" id="ARBA00023315"/>
    </source>
</evidence>
<dbReference type="InterPro" id="IPR045047">
    <property type="entry name" value="Ard1-like"/>
</dbReference>
<reference evidence="4 5" key="1">
    <citation type="submission" date="2019-02" db="EMBL/GenBank/DDBJ databases">
        <authorList>
            <person name="Lehtovirta-Morley E L."/>
        </authorList>
    </citation>
    <scope>NUCLEOTIDE SEQUENCE [LARGE SCALE GENOMIC DNA]</scope>
    <source>
        <strain evidence="4">NFRAN1</strain>
    </source>
</reference>
<dbReference type="InterPro" id="IPR000182">
    <property type="entry name" value="GNAT_dom"/>
</dbReference>
<sequence>MDIEYCLQIALRKVNGYTIRRCTYEDLKAVIDINLKTLPEHYTEYFFESLLREIPEAFIIAEINNAVVGYIMCKLEFGFSNFRKLGFVKKGHVVSIALLPEHRGKKIGEALMIEGINGISSRKGDEIYLEVRTSNVSAISLYRKLGFQTKSILKSYYRDGEDANLMALELS</sequence>
<dbReference type="Gene3D" id="3.40.630.30">
    <property type="match status" value="1"/>
</dbReference>
<evidence type="ECO:0000313" key="4">
    <source>
        <dbReference type="EMBL" id="VFJ15138.1"/>
    </source>
</evidence>
<evidence type="ECO:0000259" key="3">
    <source>
        <dbReference type="PROSITE" id="PS51186"/>
    </source>
</evidence>
<gene>
    <name evidence="4" type="primary">ard</name>
    <name evidence="4" type="ORF">NFRAN_2815</name>
</gene>
<dbReference type="SMR" id="A0A484IEG4"/>
<protein>
    <submittedName>
        <fullName evidence="4">N-alpha-acetyltransferase</fullName>
        <ecNumber evidence="4">2.3.1.255</ecNumber>
        <ecNumber evidence="4">2.3.1.258</ecNumber>
    </submittedName>
</protein>
<evidence type="ECO:0000313" key="5">
    <source>
        <dbReference type="Proteomes" id="UP000294299"/>
    </source>
</evidence>
<dbReference type="InterPro" id="IPR016181">
    <property type="entry name" value="Acyl_CoA_acyltransferase"/>
</dbReference>
<name>A0A484IEG4_9ARCH</name>
<keyword evidence="5" id="KW-1185">Reference proteome</keyword>
<keyword evidence="2 4" id="KW-0012">Acyltransferase</keyword>
<dbReference type="Pfam" id="PF00583">
    <property type="entry name" value="Acetyltransf_1"/>
    <property type="match status" value="1"/>
</dbReference>
<dbReference type="KEGG" id="nfn:NFRAN_2815"/>
<accession>A0A484IEG4</accession>
<dbReference type="PANTHER" id="PTHR23091:SF4">
    <property type="entry name" value="N-TERMINAL AMINO-ACID N(ALPHA)-ACETYLTRANSFERASE NATA"/>
    <property type="match status" value="1"/>
</dbReference>
<dbReference type="NCBIfam" id="TIGR01575">
    <property type="entry name" value="rimI"/>
    <property type="match status" value="1"/>
</dbReference>
<dbReference type="CDD" id="cd04301">
    <property type="entry name" value="NAT_SF"/>
    <property type="match status" value="1"/>
</dbReference>
<dbReference type="OrthoDB" id="43754at2157"/>
<dbReference type="GO" id="GO:0031415">
    <property type="term" value="C:NatA complex"/>
    <property type="evidence" value="ECO:0007669"/>
    <property type="project" value="InterPro"/>
</dbReference>
<dbReference type="EMBL" id="LR216287">
    <property type="protein sequence ID" value="VFJ15138.1"/>
    <property type="molecule type" value="Genomic_DNA"/>
</dbReference>
<dbReference type="EC" id="2.3.1.255" evidence="4"/>
<keyword evidence="1 4" id="KW-0808">Transferase</keyword>
<organism evidence="4 5">
    <name type="scientific">Candidatus Nitrosocosmicus franklandianus</name>
    <dbReference type="NCBI Taxonomy" id="1798806"/>
    <lineage>
        <taxon>Archaea</taxon>
        <taxon>Nitrososphaerota</taxon>
        <taxon>Nitrososphaeria</taxon>
        <taxon>Nitrososphaerales</taxon>
        <taxon>Nitrososphaeraceae</taxon>
        <taxon>Candidatus Nitrosocosmicus</taxon>
    </lineage>
</organism>
<dbReference type="PROSITE" id="PS51186">
    <property type="entry name" value="GNAT"/>
    <property type="match status" value="1"/>
</dbReference>
<feature type="domain" description="N-acetyltransferase" evidence="3">
    <location>
        <begin position="17"/>
        <end position="171"/>
    </location>
</feature>
<dbReference type="Proteomes" id="UP000294299">
    <property type="component" value="Chromosome NFRAN"/>
</dbReference>
<dbReference type="GO" id="GO:0120518">
    <property type="term" value="F:protein N-terminal-methionine acetyltransferase activity"/>
    <property type="evidence" value="ECO:0007669"/>
    <property type="project" value="UniProtKB-EC"/>
</dbReference>
<dbReference type="EC" id="2.3.1.258" evidence="4"/>
<dbReference type="SUPFAM" id="SSF55729">
    <property type="entry name" value="Acyl-CoA N-acyltransferases (Nat)"/>
    <property type="match status" value="1"/>
</dbReference>
<dbReference type="InterPro" id="IPR006464">
    <property type="entry name" value="AcTrfase_RimI/Ard1"/>
</dbReference>
<proteinExistence type="predicted"/>
<evidence type="ECO:0000256" key="1">
    <source>
        <dbReference type="ARBA" id="ARBA00022679"/>
    </source>
</evidence>
<dbReference type="AlphaFoldDB" id="A0A484IEG4"/>